<comment type="caution">
    <text evidence="1">The sequence shown here is derived from an EMBL/GenBank/DDBJ whole genome shotgun (WGS) entry which is preliminary data.</text>
</comment>
<evidence type="ECO:0000313" key="1">
    <source>
        <dbReference type="EMBL" id="ETO18055.1"/>
    </source>
</evidence>
<reference evidence="1 2" key="1">
    <citation type="journal article" date="2013" name="Curr. Biol.">
        <title>The Genome of the Foraminiferan Reticulomyxa filosa.</title>
        <authorList>
            <person name="Glockner G."/>
            <person name="Hulsmann N."/>
            <person name="Schleicher M."/>
            <person name="Noegel A.A."/>
            <person name="Eichinger L."/>
            <person name="Gallinger C."/>
            <person name="Pawlowski J."/>
            <person name="Sierra R."/>
            <person name="Euteneuer U."/>
            <person name="Pillet L."/>
            <person name="Moustafa A."/>
            <person name="Platzer M."/>
            <person name="Groth M."/>
            <person name="Szafranski K."/>
            <person name="Schliwa M."/>
        </authorList>
    </citation>
    <scope>NUCLEOTIDE SEQUENCE [LARGE SCALE GENOMIC DNA]</scope>
</reference>
<gene>
    <name evidence="1" type="ORF">RFI_19240</name>
</gene>
<dbReference type="AlphaFoldDB" id="X6MY97"/>
<name>X6MY97_RETFI</name>
<dbReference type="Proteomes" id="UP000023152">
    <property type="component" value="Unassembled WGS sequence"/>
</dbReference>
<accession>X6MY97</accession>
<sequence>MYKCCPQKKKKKNSKRNRNLIIDNGLSTNLTLWIEKSLFHENVVPEYLIVIGRNHQSEISAKSIVSITDCEFFDEYKVLFWEDDNTFDEISQNSRFSLSVFVENATLAGNKPWDFSFVGQAMFNLRTANALSNVVWLYLVDITMTGMKMSNEFLKVSCPFATISGQQWTITGCEWATGCIDVYNPTQLTINNLKMSQSRLSNQGGSSLVSVSSQSIINTGIIFINWQILDCGYLSFTFTNVELFVWNHFTVKGAKELELEISTLSMESDYSFVRFDLSDNDYVSFSETHTVQSLSYANTTMSY</sequence>
<evidence type="ECO:0000313" key="2">
    <source>
        <dbReference type="Proteomes" id="UP000023152"/>
    </source>
</evidence>
<keyword evidence="2" id="KW-1185">Reference proteome</keyword>
<dbReference type="EMBL" id="ASPP01015575">
    <property type="protein sequence ID" value="ETO18055.1"/>
    <property type="molecule type" value="Genomic_DNA"/>
</dbReference>
<feature type="non-terminal residue" evidence="1">
    <location>
        <position position="303"/>
    </location>
</feature>
<proteinExistence type="predicted"/>
<organism evidence="1 2">
    <name type="scientific">Reticulomyxa filosa</name>
    <dbReference type="NCBI Taxonomy" id="46433"/>
    <lineage>
        <taxon>Eukaryota</taxon>
        <taxon>Sar</taxon>
        <taxon>Rhizaria</taxon>
        <taxon>Retaria</taxon>
        <taxon>Foraminifera</taxon>
        <taxon>Monothalamids</taxon>
        <taxon>Reticulomyxidae</taxon>
        <taxon>Reticulomyxa</taxon>
    </lineage>
</organism>
<protein>
    <submittedName>
        <fullName evidence="1">Uncharacterized protein</fullName>
    </submittedName>
</protein>